<protein>
    <submittedName>
        <fullName evidence="1">Uncharacterized protein</fullName>
    </submittedName>
</protein>
<dbReference type="Proteomes" id="UP000194236">
    <property type="component" value="Unassembled WGS sequence"/>
</dbReference>
<organism evidence="1 2">
    <name type="scientific">Euroglyphus maynei</name>
    <name type="common">Mayne's house dust mite</name>
    <dbReference type="NCBI Taxonomy" id="6958"/>
    <lineage>
        <taxon>Eukaryota</taxon>
        <taxon>Metazoa</taxon>
        <taxon>Ecdysozoa</taxon>
        <taxon>Arthropoda</taxon>
        <taxon>Chelicerata</taxon>
        <taxon>Arachnida</taxon>
        <taxon>Acari</taxon>
        <taxon>Acariformes</taxon>
        <taxon>Sarcoptiformes</taxon>
        <taxon>Astigmata</taxon>
        <taxon>Psoroptidia</taxon>
        <taxon>Analgoidea</taxon>
        <taxon>Pyroglyphidae</taxon>
        <taxon>Pyroglyphinae</taxon>
        <taxon>Euroglyphus</taxon>
    </lineage>
</organism>
<dbReference type="EMBL" id="MUJZ01059683">
    <property type="protein sequence ID" value="OTF71697.1"/>
    <property type="molecule type" value="Genomic_DNA"/>
</dbReference>
<name>A0A1Y3AUL7_EURMA</name>
<evidence type="ECO:0000313" key="2">
    <source>
        <dbReference type="Proteomes" id="UP000194236"/>
    </source>
</evidence>
<sequence>MIILVIITM</sequence>
<evidence type="ECO:0000313" key="1">
    <source>
        <dbReference type="EMBL" id="OTF71697.1"/>
    </source>
</evidence>
<comment type="caution">
    <text evidence="1">The sequence shown here is derived from an EMBL/GenBank/DDBJ whole genome shotgun (WGS) entry which is preliminary data.</text>
</comment>
<accession>A0A1Y3AUL7</accession>
<proteinExistence type="predicted"/>
<keyword evidence="2" id="KW-1185">Reference proteome</keyword>
<gene>
    <name evidence="1" type="ORF">BLA29_015432</name>
</gene>
<reference evidence="1 2" key="1">
    <citation type="submission" date="2017-03" db="EMBL/GenBank/DDBJ databases">
        <title>Genome Survey of Euroglyphus maynei.</title>
        <authorList>
            <person name="Arlian L.G."/>
            <person name="Morgan M.S."/>
            <person name="Rider S.D."/>
        </authorList>
    </citation>
    <scope>NUCLEOTIDE SEQUENCE [LARGE SCALE GENOMIC DNA]</scope>
    <source>
        <strain evidence="1">Arlian Lab</strain>
        <tissue evidence="1">Whole body</tissue>
    </source>
</reference>